<feature type="compositionally biased region" description="Polar residues" evidence="12">
    <location>
        <begin position="297"/>
        <end position="310"/>
    </location>
</feature>
<evidence type="ECO:0000256" key="6">
    <source>
        <dbReference type="ARBA" id="ARBA00023155"/>
    </source>
</evidence>
<organism evidence="15 16">
    <name type="scientific">Acipenser ruthenus</name>
    <name type="common">Sterlet sturgeon</name>
    <dbReference type="NCBI Taxonomy" id="7906"/>
    <lineage>
        <taxon>Eukaryota</taxon>
        <taxon>Metazoa</taxon>
        <taxon>Chordata</taxon>
        <taxon>Craniata</taxon>
        <taxon>Vertebrata</taxon>
        <taxon>Euteleostomi</taxon>
        <taxon>Actinopterygii</taxon>
        <taxon>Chondrostei</taxon>
        <taxon>Acipenseriformes</taxon>
        <taxon>Acipenseridae</taxon>
        <taxon>Acipenser</taxon>
    </lineage>
</organism>
<keyword evidence="7" id="KW-0804">Transcription</keyword>
<feature type="region of interest" description="Disordered" evidence="12">
    <location>
        <begin position="296"/>
        <end position="347"/>
    </location>
</feature>
<keyword evidence="9" id="KW-0863">Zinc-finger</keyword>
<dbReference type="CDD" id="cd00086">
    <property type="entry name" value="homeodomain"/>
    <property type="match status" value="3"/>
</dbReference>
<dbReference type="GO" id="GO:0008270">
    <property type="term" value="F:zinc ion binding"/>
    <property type="evidence" value="ECO:0007669"/>
    <property type="project" value="UniProtKB-KW"/>
</dbReference>
<dbReference type="PROSITE" id="PS50071">
    <property type="entry name" value="HOMEOBOX_2"/>
    <property type="match status" value="3"/>
</dbReference>
<comment type="subcellular location">
    <subcellularLocation>
        <location evidence="1 10 11">Nucleus</location>
    </subcellularLocation>
</comment>
<feature type="region of interest" description="Disordered" evidence="12">
    <location>
        <begin position="398"/>
        <end position="427"/>
    </location>
</feature>
<keyword evidence="4" id="KW-0805">Transcription regulation</keyword>
<dbReference type="Proteomes" id="UP000289886">
    <property type="component" value="Unassembled WGS sequence"/>
</dbReference>
<feature type="compositionally biased region" description="Basic and acidic residues" evidence="12">
    <location>
        <begin position="461"/>
        <end position="471"/>
    </location>
</feature>
<evidence type="ECO:0000259" key="14">
    <source>
        <dbReference type="PROSITE" id="PS50157"/>
    </source>
</evidence>
<dbReference type="Gene3D" id="1.10.10.60">
    <property type="entry name" value="Homeodomain-like"/>
    <property type="match status" value="3"/>
</dbReference>
<keyword evidence="3" id="KW-0677">Repeat</keyword>
<feature type="compositionally biased region" description="Polar residues" evidence="12">
    <location>
        <begin position="473"/>
        <end position="488"/>
    </location>
</feature>
<feature type="compositionally biased region" description="Pro residues" evidence="12">
    <location>
        <begin position="411"/>
        <end position="421"/>
    </location>
</feature>
<keyword evidence="9" id="KW-0479">Metal-binding</keyword>
<dbReference type="PROSITE" id="PS50157">
    <property type="entry name" value="ZINC_FINGER_C2H2_2"/>
    <property type="match status" value="1"/>
</dbReference>
<evidence type="ECO:0000256" key="2">
    <source>
        <dbReference type="ARBA" id="ARBA00022553"/>
    </source>
</evidence>
<dbReference type="SUPFAM" id="SSF46689">
    <property type="entry name" value="Homeodomain-like"/>
    <property type="match status" value="3"/>
</dbReference>
<keyword evidence="5 10" id="KW-0238">DNA-binding</keyword>
<dbReference type="PANTHER" id="PTHR15467:SF10">
    <property type="entry name" value="HOMEOBOX AND LEUCINE ZIPPER ENCODING B-RELATED"/>
    <property type="match status" value="1"/>
</dbReference>
<name>A0A444UZR7_ACIRT</name>
<dbReference type="Pfam" id="PF11569">
    <property type="entry name" value="Homez"/>
    <property type="match status" value="1"/>
</dbReference>
<protein>
    <submittedName>
        <fullName evidence="15">Zinc fingers and homeoboxes protein 1</fullName>
    </submittedName>
</protein>
<evidence type="ECO:0000256" key="7">
    <source>
        <dbReference type="ARBA" id="ARBA00023163"/>
    </source>
</evidence>
<evidence type="ECO:0000256" key="1">
    <source>
        <dbReference type="ARBA" id="ARBA00004123"/>
    </source>
</evidence>
<feature type="compositionally biased region" description="Low complexity" evidence="12">
    <location>
        <begin position="317"/>
        <end position="345"/>
    </location>
</feature>
<feature type="region of interest" description="Disordered" evidence="12">
    <location>
        <begin position="1"/>
        <end position="44"/>
    </location>
</feature>
<feature type="DNA-binding region" description="Homeobox" evidence="10">
    <location>
        <begin position="535"/>
        <end position="588"/>
    </location>
</feature>
<evidence type="ECO:0000256" key="3">
    <source>
        <dbReference type="ARBA" id="ARBA00022737"/>
    </source>
</evidence>
<dbReference type="AlphaFoldDB" id="A0A444UZR7"/>
<dbReference type="InterPro" id="IPR013087">
    <property type="entry name" value="Znf_C2H2_type"/>
</dbReference>
<dbReference type="SMART" id="SM00355">
    <property type="entry name" value="ZnF_C2H2"/>
    <property type="match status" value="1"/>
</dbReference>
<feature type="compositionally biased region" description="Pro residues" evidence="12">
    <location>
        <begin position="501"/>
        <end position="528"/>
    </location>
</feature>
<evidence type="ECO:0000256" key="4">
    <source>
        <dbReference type="ARBA" id="ARBA00023015"/>
    </source>
</evidence>
<dbReference type="GO" id="GO:0003677">
    <property type="term" value="F:DNA binding"/>
    <property type="evidence" value="ECO:0007669"/>
    <property type="project" value="UniProtKB-UniRule"/>
</dbReference>
<gene>
    <name evidence="15" type="ORF">EOD39_18852</name>
</gene>
<feature type="domain" description="Homeobox" evidence="13">
    <location>
        <begin position="341"/>
        <end position="401"/>
    </location>
</feature>
<feature type="compositionally biased region" description="Basic and acidic residues" evidence="12">
    <location>
        <begin position="21"/>
        <end position="32"/>
    </location>
</feature>
<feature type="DNA-binding region" description="Homeobox" evidence="10">
    <location>
        <begin position="181"/>
        <end position="223"/>
    </location>
</feature>
<keyword evidence="9" id="KW-0862">Zinc</keyword>
<evidence type="ECO:0000313" key="16">
    <source>
        <dbReference type="Proteomes" id="UP000289886"/>
    </source>
</evidence>
<proteinExistence type="predicted"/>
<feature type="region of interest" description="Disordered" evidence="12">
    <location>
        <begin position="61"/>
        <end position="141"/>
    </location>
</feature>
<feature type="domain" description="C2H2-type" evidence="14">
    <location>
        <begin position="46"/>
        <end position="69"/>
    </location>
</feature>
<dbReference type="SMART" id="SM00389">
    <property type="entry name" value="HOX"/>
    <property type="match status" value="3"/>
</dbReference>
<keyword evidence="6 10" id="KW-0371">Homeobox</keyword>
<keyword evidence="2" id="KW-0597">Phosphoprotein</keyword>
<keyword evidence="16" id="KW-1185">Reference proteome</keyword>
<dbReference type="GO" id="GO:0000981">
    <property type="term" value="F:DNA-binding transcription factor activity, RNA polymerase II-specific"/>
    <property type="evidence" value="ECO:0007669"/>
    <property type="project" value="TreeGrafter"/>
</dbReference>
<feature type="region of interest" description="Disordered" evidence="12">
    <location>
        <begin position="606"/>
        <end position="664"/>
    </location>
</feature>
<comment type="caution">
    <text evidence="15">The sequence shown here is derived from an EMBL/GenBank/DDBJ whole genome shotgun (WGS) entry which is preliminary data.</text>
</comment>
<feature type="domain" description="Homeobox" evidence="13">
    <location>
        <begin position="179"/>
        <end position="222"/>
    </location>
</feature>
<keyword evidence="8 10" id="KW-0539">Nucleus</keyword>
<dbReference type="InterPro" id="IPR024578">
    <property type="entry name" value="Homez_homeobox_dom"/>
</dbReference>
<dbReference type="InterPro" id="IPR001356">
    <property type="entry name" value="HD"/>
</dbReference>
<evidence type="ECO:0000256" key="5">
    <source>
        <dbReference type="ARBA" id="ARBA00023125"/>
    </source>
</evidence>
<evidence type="ECO:0000313" key="15">
    <source>
        <dbReference type="EMBL" id="RXM93650.1"/>
    </source>
</evidence>
<dbReference type="EMBL" id="SCEB01004305">
    <property type="protein sequence ID" value="RXM93650.1"/>
    <property type="molecule type" value="Genomic_DNA"/>
</dbReference>
<evidence type="ECO:0000259" key="13">
    <source>
        <dbReference type="PROSITE" id="PS50071"/>
    </source>
</evidence>
<feature type="DNA-binding region" description="Homeobox" evidence="10">
    <location>
        <begin position="343"/>
        <end position="402"/>
    </location>
</feature>
<sequence length="732" mass="78975">MSTESKSLLFLQSEPYPLAAGERETRENERPVASDSDSEGSLARGYRCQLCGYETRELSSFSEHLRETHPISNLKRPSAGDPETAPRNGETLPPGPGRKTEGGGKDVAAPGKRKRKLLTAPKEDSRGKMKTPKLSQRNSAANFSTNHNSVVCLPLVSEGLKLVWTQSDQTSALDSDDGLVEAFNRFPYPSAVEIRQLCQASGLPLDKVKVWFMVQRIKYGISWSSEEIEETRLKLGQGRVKREEGEEEGEIDLGEVNDLERNRVVKTEENGNAHLSLTNGLKPKLQGRNAFPVAVTTGASHTNGTATGSVKKSGREASSSSSSSSSPLSVSSVPLAPVSSPSPASGRYKKSKAQLAALRFSFGGQHFPSEAELRRLQDETGLTRNEIRKWFSDSRYQLKNNRASGGNPSPSSVPVPSPSSVPNPSSFFESFLNRSLEAVRGLGNADEEGPAEAGEGGGGGEEERLPVEEKSGPGSTLQTPLHGNSRSRTYARKGKSAPVSLPGPSPSEPPGPSPSDPPGPSPSGPSPLTPSGRRRKTKEQLAILKAFFLRCQWPQSSDYSQLVLESGLPRPDVIQWFGDTRYAVKNGQLRWVRGAGGASDIASDILHQQQQQQQQSHSAPHITAAPSNSRAKRRREAGSSAGVRHGARAEASAPGSNPSVDMRPLERYLGSTGFLQERDLDLLCGRGGEASCRREIGTRVDAADSAARQQQIKDLRQERQICSRLFAGPLPL</sequence>
<feature type="domain" description="Homeobox" evidence="13">
    <location>
        <begin position="533"/>
        <end position="587"/>
    </location>
</feature>
<reference evidence="15 16" key="1">
    <citation type="submission" date="2019-01" db="EMBL/GenBank/DDBJ databases">
        <title>Draft Genome and Complete Hox-Cluster Characterization of the Sterlet Sturgeon (Acipenser ruthenus).</title>
        <authorList>
            <person name="Wei Q."/>
        </authorList>
    </citation>
    <scope>NUCLEOTIDE SEQUENCE [LARGE SCALE GENOMIC DNA]</scope>
    <source>
        <strain evidence="15">WHYD16114868_AA</strain>
        <tissue evidence="15">Blood</tissue>
    </source>
</reference>
<dbReference type="PANTHER" id="PTHR15467">
    <property type="entry name" value="ZINC-FINGERS AND HOMEOBOXES RELATED"/>
    <property type="match status" value="1"/>
</dbReference>
<evidence type="ECO:0000256" key="9">
    <source>
        <dbReference type="PROSITE-ProRule" id="PRU00042"/>
    </source>
</evidence>
<evidence type="ECO:0000256" key="11">
    <source>
        <dbReference type="RuleBase" id="RU000682"/>
    </source>
</evidence>
<evidence type="ECO:0000256" key="10">
    <source>
        <dbReference type="PROSITE-ProRule" id="PRU00108"/>
    </source>
</evidence>
<dbReference type="InterPro" id="IPR009057">
    <property type="entry name" value="Homeodomain-like_sf"/>
</dbReference>
<feature type="region of interest" description="Disordered" evidence="12">
    <location>
        <begin position="442"/>
        <end position="537"/>
    </location>
</feature>
<evidence type="ECO:0000256" key="12">
    <source>
        <dbReference type="SAM" id="MobiDB-lite"/>
    </source>
</evidence>
<dbReference type="GO" id="GO:0005634">
    <property type="term" value="C:nucleus"/>
    <property type="evidence" value="ECO:0007669"/>
    <property type="project" value="UniProtKB-SubCell"/>
</dbReference>
<evidence type="ECO:0000256" key="8">
    <source>
        <dbReference type="ARBA" id="ARBA00023242"/>
    </source>
</evidence>
<accession>A0A444UZR7</accession>
<dbReference type="Pfam" id="PF00046">
    <property type="entry name" value="Homeodomain"/>
    <property type="match status" value="3"/>
</dbReference>